<dbReference type="Gene3D" id="2.40.70.10">
    <property type="entry name" value="Acid Proteases"/>
    <property type="match status" value="1"/>
</dbReference>
<proteinExistence type="predicted"/>
<gene>
    <name evidence="1" type="ORF">Vafri_15636</name>
</gene>
<evidence type="ECO:0000313" key="1">
    <source>
        <dbReference type="EMBL" id="GIL61228.1"/>
    </source>
</evidence>
<dbReference type="EMBL" id="BNCO01000044">
    <property type="protein sequence ID" value="GIL61228.1"/>
    <property type="molecule type" value="Genomic_DNA"/>
</dbReference>
<keyword evidence="2" id="KW-1185">Reference proteome</keyword>
<accession>A0A8J4F4W2</accession>
<dbReference type="AlphaFoldDB" id="A0A8J4F4W2"/>
<sequence length="211" mass="22562">MRLVDTGASDNFISLAEVNALGLSPQLSEWSQVTLMDGGKHPILGGVTLSLGVGPLRITTQPYVLRELTDAATYILGSLTLRQYGTSIDMESATLRLCKGTLSCKVPFVSFACVGPEGGRSEAELVINFALAAMQKQTEPKSVGRKEAGRMIRKGAHALLVRPSLHLNVATTSTSADHEVEALLQGYAEVFRDVPGLPPMRPVDHTIPLVP</sequence>
<dbReference type="Proteomes" id="UP000747399">
    <property type="component" value="Unassembled WGS sequence"/>
</dbReference>
<evidence type="ECO:0000313" key="2">
    <source>
        <dbReference type="Proteomes" id="UP000747399"/>
    </source>
</evidence>
<reference evidence="1" key="1">
    <citation type="journal article" date="2021" name="Proc. Natl. Acad. Sci. U.S.A.">
        <title>Three genomes in the algal genus Volvox reveal the fate of a haploid sex-determining region after a transition to homothallism.</title>
        <authorList>
            <person name="Yamamoto K."/>
            <person name="Hamaji T."/>
            <person name="Kawai-Toyooka H."/>
            <person name="Matsuzaki R."/>
            <person name="Takahashi F."/>
            <person name="Nishimura Y."/>
            <person name="Kawachi M."/>
            <person name="Noguchi H."/>
            <person name="Minakuchi Y."/>
            <person name="Umen J.G."/>
            <person name="Toyoda A."/>
            <person name="Nozaki H."/>
        </authorList>
    </citation>
    <scope>NUCLEOTIDE SEQUENCE</scope>
    <source>
        <strain evidence="1">NIES-3780</strain>
    </source>
</reference>
<dbReference type="InterPro" id="IPR021109">
    <property type="entry name" value="Peptidase_aspartic_dom_sf"/>
</dbReference>
<organism evidence="1 2">
    <name type="scientific">Volvox africanus</name>
    <dbReference type="NCBI Taxonomy" id="51714"/>
    <lineage>
        <taxon>Eukaryota</taxon>
        <taxon>Viridiplantae</taxon>
        <taxon>Chlorophyta</taxon>
        <taxon>core chlorophytes</taxon>
        <taxon>Chlorophyceae</taxon>
        <taxon>CS clade</taxon>
        <taxon>Chlamydomonadales</taxon>
        <taxon>Volvocaceae</taxon>
        <taxon>Volvox</taxon>
    </lineage>
</organism>
<dbReference type="CDD" id="cd00303">
    <property type="entry name" value="retropepsin_like"/>
    <property type="match status" value="1"/>
</dbReference>
<dbReference type="SUPFAM" id="SSF50630">
    <property type="entry name" value="Acid proteases"/>
    <property type="match status" value="1"/>
</dbReference>
<evidence type="ECO:0008006" key="3">
    <source>
        <dbReference type="Google" id="ProtNLM"/>
    </source>
</evidence>
<name>A0A8J4F4W2_9CHLO</name>
<comment type="caution">
    <text evidence="1">The sequence shown here is derived from an EMBL/GenBank/DDBJ whole genome shotgun (WGS) entry which is preliminary data.</text>
</comment>
<protein>
    <recommendedName>
        <fullName evidence="3">Peptidase A2 domain-containing protein</fullName>
    </recommendedName>
</protein>